<dbReference type="EMBL" id="PCSW01000080">
    <property type="protein sequence ID" value="PIP57528.1"/>
    <property type="molecule type" value="Genomic_DNA"/>
</dbReference>
<organism evidence="1 2">
    <name type="scientific">Candidatus Woesebacteria bacterium CG22_combo_CG10-13_8_21_14_all_39_10</name>
    <dbReference type="NCBI Taxonomy" id="1975059"/>
    <lineage>
        <taxon>Bacteria</taxon>
        <taxon>Candidatus Woeseibacteriota</taxon>
    </lineage>
</organism>
<comment type="caution">
    <text evidence="1">The sequence shown here is derived from an EMBL/GenBank/DDBJ whole genome shotgun (WGS) entry which is preliminary data.</text>
</comment>
<dbReference type="AlphaFoldDB" id="A0A2H0BKJ1"/>
<reference evidence="1 2" key="1">
    <citation type="submission" date="2017-09" db="EMBL/GenBank/DDBJ databases">
        <title>Depth-based differentiation of microbial function through sediment-hosted aquifers and enrichment of novel symbionts in the deep terrestrial subsurface.</title>
        <authorList>
            <person name="Probst A.J."/>
            <person name="Ladd B."/>
            <person name="Jarett J.K."/>
            <person name="Geller-Mcgrath D.E."/>
            <person name="Sieber C.M."/>
            <person name="Emerson J.B."/>
            <person name="Anantharaman K."/>
            <person name="Thomas B.C."/>
            <person name="Malmstrom R."/>
            <person name="Stieglmeier M."/>
            <person name="Klingl A."/>
            <person name="Woyke T."/>
            <person name="Ryan C.M."/>
            <person name="Banfield J.F."/>
        </authorList>
    </citation>
    <scope>NUCLEOTIDE SEQUENCE [LARGE SCALE GENOMIC DNA]</scope>
    <source>
        <strain evidence="1">CG22_combo_CG10-13_8_21_14_all_39_10</strain>
    </source>
</reference>
<gene>
    <name evidence="1" type="ORF">COX03_02615</name>
</gene>
<protein>
    <submittedName>
        <fullName evidence="1">Uncharacterized protein</fullName>
    </submittedName>
</protein>
<name>A0A2H0BKJ1_9BACT</name>
<evidence type="ECO:0000313" key="1">
    <source>
        <dbReference type="EMBL" id="PIP57528.1"/>
    </source>
</evidence>
<evidence type="ECO:0000313" key="2">
    <source>
        <dbReference type="Proteomes" id="UP000229847"/>
    </source>
</evidence>
<sequence>MTESAKEASGKFVICLPENRSTSQPAGLTLTDFNLIYGVNTFKKVCICPTRVYFERRIERPTN</sequence>
<dbReference type="Proteomes" id="UP000229847">
    <property type="component" value="Unassembled WGS sequence"/>
</dbReference>
<proteinExistence type="predicted"/>
<accession>A0A2H0BKJ1</accession>